<evidence type="ECO:0000313" key="2">
    <source>
        <dbReference type="Proteomes" id="UP000299102"/>
    </source>
</evidence>
<sequence length="111" mass="12246">MFIGGWITSSPAIRMILKSFEISLKNLGRVVTHTPHLGKYLQPSISDTVIWRTEGNVKVSIVGDTVAAGQVRPRRWSSLESEMPISRFGQLSSEIGDTSCPARTQRQAFDG</sequence>
<name>A0A4C1U0A6_EUMVA</name>
<evidence type="ECO:0000313" key="1">
    <source>
        <dbReference type="EMBL" id="GBP19628.1"/>
    </source>
</evidence>
<proteinExistence type="predicted"/>
<dbReference type="AlphaFoldDB" id="A0A4C1U0A6"/>
<comment type="caution">
    <text evidence="1">The sequence shown here is derived from an EMBL/GenBank/DDBJ whole genome shotgun (WGS) entry which is preliminary data.</text>
</comment>
<keyword evidence="2" id="KW-1185">Reference proteome</keyword>
<dbReference type="Proteomes" id="UP000299102">
    <property type="component" value="Unassembled WGS sequence"/>
</dbReference>
<gene>
    <name evidence="1" type="ORF">EVAR_75600_1</name>
</gene>
<protein>
    <submittedName>
        <fullName evidence="1">Uncharacterized protein</fullName>
    </submittedName>
</protein>
<organism evidence="1 2">
    <name type="scientific">Eumeta variegata</name>
    <name type="common">Bagworm moth</name>
    <name type="synonym">Eumeta japonica</name>
    <dbReference type="NCBI Taxonomy" id="151549"/>
    <lineage>
        <taxon>Eukaryota</taxon>
        <taxon>Metazoa</taxon>
        <taxon>Ecdysozoa</taxon>
        <taxon>Arthropoda</taxon>
        <taxon>Hexapoda</taxon>
        <taxon>Insecta</taxon>
        <taxon>Pterygota</taxon>
        <taxon>Neoptera</taxon>
        <taxon>Endopterygota</taxon>
        <taxon>Lepidoptera</taxon>
        <taxon>Glossata</taxon>
        <taxon>Ditrysia</taxon>
        <taxon>Tineoidea</taxon>
        <taxon>Psychidae</taxon>
        <taxon>Oiketicinae</taxon>
        <taxon>Eumeta</taxon>
    </lineage>
</organism>
<reference evidence="1 2" key="1">
    <citation type="journal article" date="2019" name="Commun. Biol.">
        <title>The bagworm genome reveals a unique fibroin gene that provides high tensile strength.</title>
        <authorList>
            <person name="Kono N."/>
            <person name="Nakamura H."/>
            <person name="Ohtoshi R."/>
            <person name="Tomita M."/>
            <person name="Numata K."/>
            <person name="Arakawa K."/>
        </authorList>
    </citation>
    <scope>NUCLEOTIDE SEQUENCE [LARGE SCALE GENOMIC DNA]</scope>
</reference>
<accession>A0A4C1U0A6</accession>
<dbReference type="EMBL" id="BGZK01000110">
    <property type="protein sequence ID" value="GBP19628.1"/>
    <property type="molecule type" value="Genomic_DNA"/>
</dbReference>